<reference evidence="1" key="1">
    <citation type="journal article" date="2019" name="Environ. Microbiol.">
        <title>Fungal ecological strategies reflected in gene transcription - a case study of two litter decomposers.</title>
        <authorList>
            <person name="Barbi F."/>
            <person name="Kohler A."/>
            <person name="Barry K."/>
            <person name="Baskaran P."/>
            <person name="Daum C."/>
            <person name="Fauchery L."/>
            <person name="Ihrmark K."/>
            <person name="Kuo A."/>
            <person name="LaButti K."/>
            <person name="Lipzen A."/>
            <person name="Morin E."/>
            <person name="Grigoriev I.V."/>
            <person name="Henrissat B."/>
            <person name="Lindahl B."/>
            <person name="Martin F."/>
        </authorList>
    </citation>
    <scope>NUCLEOTIDE SEQUENCE</scope>
    <source>
        <strain evidence="1">JB14</strain>
    </source>
</reference>
<organism evidence="1 2">
    <name type="scientific">Gymnopus androsaceus JB14</name>
    <dbReference type="NCBI Taxonomy" id="1447944"/>
    <lineage>
        <taxon>Eukaryota</taxon>
        <taxon>Fungi</taxon>
        <taxon>Dikarya</taxon>
        <taxon>Basidiomycota</taxon>
        <taxon>Agaricomycotina</taxon>
        <taxon>Agaricomycetes</taxon>
        <taxon>Agaricomycetidae</taxon>
        <taxon>Agaricales</taxon>
        <taxon>Marasmiineae</taxon>
        <taxon>Omphalotaceae</taxon>
        <taxon>Gymnopus</taxon>
    </lineage>
</organism>
<proteinExistence type="predicted"/>
<gene>
    <name evidence="1" type="ORF">BT96DRAFT_949186</name>
</gene>
<accession>A0A6A4GM24</accession>
<dbReference type="EMBL" id="ML769889">
    <property type="protein sequence ID" value="KAE9386337.1"/>
    <property type="molecule type" value="Genomic_DNA"/>
</dbReference>
<evidence type="ECO:0000313" key="1">
    <source>
        <dbReference type="EMBL" id="KAE9386337.1"/>
    </source>
</evidence>
<protein>
    <submittedName>
        <fullName evidence="1">Uncharacterized protein</fullName>
    </submittedName>
</protein>
<dbReference type="Proteomes" id="UP000799118">
    <property type="component" value="Unassembled WGS sequence"/>
</dbReference>
<dbReference type="AlphaFoldDB" id="A0A6A4GM24"/>
<keyword evidence="2" id="KW-1185">Reference proteome</keyword>
<sequence>MMDPDLLTNEMLAEEWDIFSSSLTGYARLEPSKTKISDIRLTTAELEYRGVARRGAIEFLSPSKLVPKIRAVCFLTYHLIAPPTASLFSTLAGTSPLVPGLRDTFKVWRERLQAGVEAPELALFLLHNDGYSYYRSDKEDDTLLAHIAPLAKIYGFELDIVQVDQCQESIHTIGHAYRDLDALHEDMDVNLRLLTWKKGQGFTTNDIVFWDIFSHSSRDDHSDRVFTAIEDAIACDGYISHHGDVKDQEPRREVEGLEEGRPRITKTRNLQFANLVSLGLYSNPSNEAKSNEAKSEECTSKSNYYRTIIEY</sequence>
<evidence type="ECO:0000313" key="2">
    <source>
        <dbReference type="Proteomes" id="UP000799118"/>
    </source>
</evidence>
<dbReference type="OrthoDB" id="2874010at2759"/>
<name>A0A6A4GM24_9AGAR</name>